<feature type="binding site" description="axial binding residue" evidence="17 18">
    <location>
        <position position="56"/>
    </location>
    <ligand>
        <name>heme</name>
        <dbReference type="ChEBI" id="CHEBI:30413"/>
    </ligand>
    <ligandPart>
        <name>Fe</name>
        <dbReference type="ChEBI" id="CHEBI:18248"/>
    </ligandPart>
</feature>
<dbReference type="Pfam" id="PF16639">
    <property type="entry name" value="Apocytochr_F_N"/>
    <property type="match status" value="1"/>
</dbReference>
<evidence type="ECO:0000256" key="11">
    <source>
        <dbReference type="ARBA" id="ARBA00022989"/>
    </source>
</evidence>
<evidence type="ECO:0000256" key="14">
    <source>
        <dbReference type="ARBA" id="ARBA00023136"/>
    </source>
</evidence>
<evidence type="ECO:0000256" key="15">
    <source>
        <dbReference type="ARBA" id="ARBA00025834"/>
    </source>
</evidence>
<keyword evidence="6 17" id="KW-0349">Heme</keyword>
<evidence type="ECO:0000256" key="10">
    <source>
        <dbReference type="ARBA" id="ARBA00022982"/>
    </source>
</evidence>
<evidence type="ECO:0000256" key="12">
    <source>
        <dbReference type="ARBA" id="ARBA00023004"/>
    </source>
</evidence>
<feature type="transmembrane region" description="Helical" evidence="17">
    <location>
        <begin position="280"/>
        <end position="299"/>
    </location>
</feature>
<keyword evidence="5 17" id="KW-0602">Photosynthesis</keyword>
<keyword evidence="13 17" id="KW-0793">Thylakoid</keyword>
<dbReference type="FunFam" id="2.60.40.830:FF:000001">
    <property type="entry name" value="Cytochrome f"/>
    <property type="match status" value="1"/>
</dbReference>
<feature type="binding site" description="covalent" evidence="17 18">
    <location>
        <position position="52"/>
    </location>
    <ligand>
        <name>heme</name>
        <dbReference type="ChEBI" id="CHEBI:30413"/>
    </ligand>
</feature>
<evidence type="ECO:0000256" key="8">
    <source>
        <dbReference type="ARBA" id="ARBA00022723"/>
    </source>
</evidence>
<dbReference type="InterPro" id="IPR024094">
    <property type="entry name" value="Cyt_f_lg_dom"/>
</dbReference>
<evidence type="ECO:0000256" key="2">
    <source>
        <dbReference type="ARBA" id="ARBA00008923"/>
    </source>
</evidence>
<keyword evidence="4 17" id="KW-0813">Transport</keyword>
<protein>
    <recommendedName>
        <fullName evidence="3 17">Cytochrome f</fullName>
    </recommendedName>
</protein>
<dbReference type="HAMAP" id="MF_00610">
    <property type="entry name" value="Cytb6_f_cytF"/>
    <property type="match status" value="1"/>
</dbReference>
<dbReference type="Gene3D" id="2.40.50.100">
    <property type="match status" value="1"/>
</dbReference>
<evidence type="ECO:0000313" key="20">
    <source>
        <dbReference type="EMBL" id="AYO28661.1"/>
    </source>
</evidence>
<dbReference type="GO" id="GO:0009055">
    <property type="term" value="F:electron transfer activity"/>
    <property type="evidence" value="ECO:0007669"/>
    <property type="project" value="UniProtKB-UniRule"/>
</dbReference>
<dbReference type="PANTHER" id="PTHR33288">
    <property type="match status" value="1"/>
</dbReference>
<keyword evidence="12 17" id="KW-0408">Iron</keyword>
<dbReference type="InterPro" id="IPR011054">
    <property type="entry name" value="Rudment_hybrid_motif"/>
</dbReference>
<comment type="subunit">
    <text evidence="15 17">The 4 large subunits of the cytochrome b6-f complex are cytochrome b6, subunit IV (17 kDa polypeptide, PetD), cytochrome f and the Rieske protein, while the 4 small subunits are PetG, PetL, PetM and PetN. The complex functions as a dimer.</text>
</comment>
<evidence type="ECO:0000256" key="1">
    <source>
        <dbReference type="ARBA" id="ARBA00003068"/>
    </source>
</evidence>
<dbReference type="SUPFAM" id="SSF51246">
    <property type="entry name" value="Rudiment single hybrid motif"/>
    <property type="match status" value="1"/>
</dbReference>
<dbReference type="PROSITE" id="PS51010">
    <property type="entry name" value="CYTF"/>
    <property type="match status" value="1"/>
</dbReference>
<dbReference type="PANTHER" id="PTHR33288:SF10">
    <property type="entry name" value="CYTOCHROME F"/>
    <property type="match status" value="1"/>
</dbReference>
<keyword evidence="10 17" id="KW-0249">Electron transport</keyword>
<dbReference type="Gene3D" id="2.60.40.830">
    <property type="entry name" value="Cytochrome f large domain"/>
    <property type="match status" value="1"/>
</dbReference>
<sequence>MIKIINNKQIIGFFLPIFLGINLFFPKQSFAFPIYAQQAYENPREPNGRIVCANCHLAQKPTEFEAPSAVLADTVFETVVKIPYDLTKKQIVGNGQKDGLNVGAVVILPEGFILAPKTRLEKTLATKIKGIYITPYSKKLDNILVVGPINGEKHQEIIFPILSPNPETNKNVHYIKYPIYVGANRGRGQVYPTGEKTNNNIVTAITNGRIKEIKNLTKDSEIVIETKNGDLKTQLIPQGIDIIVKENQIIQQDQALTINPNVGGFGQTETEIVLQNPIRIYAYLAFCFSIILSQSMFVFKKKQFEKVQIAELDF</sequence>
<dbReference type="SUPFAM" id="SSF103431">
    <property type="entry name" value="Cytochrome f subunit of the cytochrome b6f complex, transmembrane anchor"/>
    <property type="match status" value="1"/>
</dbReference>
<feature type="domain" description="Cytochrome f large" evidence="19">
    <location>
        <begin position="32"/>
        <end position="186"/>
    </location>
</feature>
<evidence type="ECO:0000256" key="13">
    <source>
        <dbReference type="ARBA" id="ARBA00023078"/>
    </source>
</evidence>
<keyword evidence="14 17" id="KW-0472">Membrane</keyword>
<dbReference type="GO" id="GO:0005506">
    <property type="term" value="F:iron ion binding"/>
    <property type="evidence" value="ECO:0007669"/>
    <property type="project" value="InterPro"/>
</dbReference>
<comment type="function">
    <text evidence="1 17">Component of the cytochrome b6-f complex, which mediates electron transfer between photosystem II (PSII) and photosystem I (PSI), cyclic electron flow around PSI, and state transitions.</text>
</comment>
<keyword evidence="8 17" id="KW-0479">Metal-binding</keyword>
<dbReference type="GO" id="GO:0055035">
    <property type="term" value="C:plastid thylakoid membrane"/>
    <property type="evidence" value="ECO:0007669"/>
    <property type="project" value="UniProtKB-SubCell"/>
</dbReference>
<keyword evidence="11 17" id="KW-1133">Transmembrane helix</keyword>
<evidence type="ECO:0000256" key="17">
    <source>
        <dbReference type="HAMAP-Rule" id="MF_00610"/>
    </source>
</evidence>
<evidence type="ECO:0000259" key="19">
    <source>
        <dbReference type="Pfam" id="PF16639"/>
    </source>
</evidence>
<reference evidence="20" key="1">
    <citation type="submission" date="2018-08" db="EMBL/GenBank/DDBJ databases">
        <title>Comparative Plastid Genomics of Synurophyceae: Evolutionary Evidence of Lateral Gene Transfer and Inverted Repeat Dynamics.</title>
        <authorList>
            <person name="Kim J.I."/>
            <person name="Shin H."/>
            <person name="Skaloud P."/>
            <person name="Jung J."/>
            <person name="Yoon H.S."/>
            <person name="Archibald J.M."/>
            <person name="Shin W."/>
        </authorList>
    </citation>
    <scope>NUCLEOTIDE SEQUENCE</scope>
    <source>
        <strain evidence="20">CCMP1781</strain>
    </source>
</reference>
<feature type="binding site" description="axial binding residue" evidence="17 18">
    <location>
        <position position="32"/>
    </location>
    <ligand>
        <name>heme</name>
        <dbReference type="ChEBI" id="CHEBI:30413"/>
    </ligand>
    <ligandPart>
        <name>Fe</name>
        <dbReference type="ChEBI" id="CHEBI:18248"/>
    </ligandPart>
</feature>
<dbReference type="InterPro" id="IPR002325">
    <property type="entry name" value="Cyt_f"/>
</dbReference>
<dbReference type="Gene3D" id="1.20.5.700">
    <property type="entry name" value="Single helix bin"/>
    <property type="match status" value="1"/>
</dbReference>
<evidence type="ECO:0000256" key="9">
    <source>
        <dbReference type="ARBA" id="ARBA00022729"/>
    </source>
</evidence>
<comment type="subcellular location">
    <subcellularLocation>
        <location evidence="17">Cellular thylakoid membrane</location>
        <topology evidence="17">Single-pass membrane protein</topology>
    </subcellularLocation>
    <subcellularLocation>
        <location evidence="16">Plastid thylakoid membrane</location>
        <topology evidence="16">Single-pass membrane protein</topology>
    </subcellularLocation>
</comment>
<gene>
    <name evidence="17 20" type="primary">petA</name>
</gene>
<dbReference type="EMBL" id="MH795132">
    <property type="protein sequence ID" value="AYO28661.1"/>
    <property type="molecule type" value="Genomic_DNA"/>
</dbReference>
<feature type="binding site" description="covalent" evidence="17 18">
    <location>
        <position position="55"/>
    </location>
    <ligand>
        <name>heme</name>
        <dbReference type="ChEBI" id="CHEBI:30413"/>
    </ligand>
</feature>
<dbReference type="GO" id="GO:0020037">
    <property type="term" value="F:heme binding"/>
    <property type="evidence" value="ECO:0007669"/>
    <property type="project" value="InterPro"/>
</dbReference>
<evidence type="ECO:0000256" key="16">
    <source>
        <dbReference type="ARBA" id="ARBA00046266"/>
    </source>
</evidence>
<evidence type="ECO:0000256" key="7">
    <source>
        <dbReference type="ARBA" id="ARBA00022692"/>
    </source>
</evidence>
<evidence type="ECO:0000256" key="6">
    <source>
        <dbReference type="ARBA" id="ARBA00022617"/>
    </source>
</evidence>
<dbReference type="AlphaFoldDB" id="A0A3G2R0M9"/>
<dbReference type="InterPro" id="IPR036826">
    <property type="entry name" value="Cyt_f_lg_dom_sf"/>
</dbReference>
<dbReference type="InterPro" id="IPR024058">
    <property type="entry name" value="Cyt-f_TM"/>
</dbReference>
<name>A0A3G2R0M9_9STRA</name>
<dbReference type="Pfam" id="PF01333">
    <property type="entry name" value="Apocytochr_F_C"/>
    <property type="match status" value="1"/>
</dbReference>
<comment type="cofactor">
    <cofactor evidence="17 18">
        <name>heme</name>
        <dbReference type="ChEBI" id="CHEBI:30413"/>
    </cofactor>
    <text evidence="17 18">Binds 1 heme group covalently.</text>
</comment>
<keyword evidence="9 17" id="KW-0732">Signal</keyword>
<proteinExistence type="inferred from homology"/>
<dbReference type="PRINTS" id="PR00610">
    <property type="entry name" value="CYTOCHROMEF"/>
</dbReference>
<comment type="similarity">
    <text evidence="2 17">Belongs to the cytochrome f family.</text>
</comment>
<geneLocation type="plastid" evidence="20"/>
<accession>A0A3G2R0M9</accession>
<dbReference type="SUPFAM" id="SSF49441">
    <property type="entry name" value="Cytochrome f, large domain"/>
    <property type="match status" value="1"/>
</dbReference>
<organism evidence="20">
    <name type="scientific">Neotessella volvocina</name>
    <dbReference type="NCBI Taxonomy" id="52559"/>
    <lineage>
        <taxon>Eukaryota</taxon>
        <taxon>Sar</taxon>
        <taxon>Stramenopiles</taxon>
        <taxon>Ochrophyta</taxon>
        <taxon>Synurophyceae</taxon>
        <taxon>Synurales</taxon>
        <taxon>Neotessellaceae</taxon>
        <taxon>Neotessella</taxon>
    </lineage>
</organism>
<evidence type="ECO:0000256" key="5">
    <source>
        <dbReference type="ARBA" id="ARBA00022531"/>
    </source>
</evidence>
<keyword evidence="7 17" id="KW-0812">Transmembrane</keyword>
<evidence type="ECO:0000256" key="18">
    <source>
        <dbReference type="PIRSR" id="PIRSR602325-50"/>
    </source>
</evidence>
<evidence type="ECO:0000256" key="4">
    <source>
        <dbReference type="ARBA" id="ARBA00022448"/>
    </source>
</evidence>
<evidence type="ECO:0000256" key="3">
    <source>
        <dbReference type="ARBA" id="ARBA00013528"/>
    </source>
</evidence>
<dbReference type="GO" id="GO:0015979">
    <property type="term" value="P:photosynthesis"/>
    <property type="evidence" value="ECO:0007669"/>
    <property type="project" value="UniProtKB-UniRule"/>
</dbReference>
<keyword evidence="20" id="KW-0934">Plastid</keyword>